<dbReference type="Proteomes" id="UP000220605">
    <property type="component" value="Chromosome 11"/>
</dbReference>
<keyword evidence="2" id="KW-0472">Membrane</keyword>
<dbReference type="AlphaFoldDB" id="A0A564ZWJ9"/>
<dbReference type="InterPro" id="IPR008780">
    <property type="entry name" value="Plasmodium_Vir"/>
</dbReference>
<organism evidence="3 4">
    <name type="scientific">Plasmodium vivax</name>
    <name type="common">malaria parasite P. vivax</name>
    <dbReference type="NCBI Taxonomy" id="5855"/>
    <lineage>
        <taxon>Eukaryota</taxon>
        <taxon>Sar</taxon>
        <taxon>Alveolata</taxon>
        <taxon>Apicomplexa</taxon>
        <taxon>Aconoidasida</taxon>
        <taxon>Haemosporida</taxon>
        <taxon>Plasmodiidae</taxon>
        <taxon>Plasmodium</taxon>
        <taxon>Plasmodium (Plasmodium)</taxon>
    </lineage>
</organism>
<dbReference type="Pfam" id="PF05795">
    <property type="entry name" value="Plasmodium_Vir"/>
    <property type="match status" value="4"/>
</dbReference>
<dbReference type="VEuPathDB" id="PlasmoDB:PVPAM_080012600"/>
<feature type="compositionally biased region" description="Basic residues" evidence="1">
    <location>
        <begin position="816"/>
        <end position="829"/>
    </location>
</feature>
<keyword evidence="2" id="KW-0812">Transmembrane</keyword>
<dbReference type="VEuPathDB" id="PlasmoDB:PVX_094250"/>
<dbReference type="EMBL" id="LT635622">
    <property type="protein sequence ID" value="VUZ96754.1"/>
    <property type="molecule type" value="Genomic_DNA"/>
</dbReference>
<evidence type="ECO:0000313" key="4">
    <source>
        <dbReference type="Proteomes" id="UP000220605"/>
    </source>
</evidence>
<sequence>MIKSEVHLPHDLFDNEKDQQDEQNICDTKKEPFTISTKYKCSAVQLFNHTGRIINNFNNLCQQHDDHNNCCDYFIYWLYRKIIKSNYDAFNIHWLLNNVKGLMEKYNLSNEKKCKLNENFSTILDINLLKNKTALYYFLEYYDKIKKALNPGSTNKYLYCQYIKQIFRLYQKIQQEYRSKLIQTYIPEITKFRVKFNTNEINFLKNNCSDDLKNPIFNIENIMENSLNEEDAKVNAKETKEIQENDAIVNVSESAYGIFYNLNKYKEIENLSKNDVSKTSFNISICNRTVMSDIDHDQKFESLCKIFIKFFLLLNIEEHNRDSPGKRHFDYLNYWLNHKLKQDSKSVTNFIKFLDERLDKNSKEYNDYFNFKNKIYNMNEDIYDKMHILYNLYDNYSKIIQTSKSTNVCSEYSKICAAEYKKGIEKYLKMKSYKYYNALKTFRNIYNSIQKDTDYCIRKDLEKLPELTTIKEKEKKEFEKKASTTCQSIKTHVLNLPSNGENLYDVLDKSSAHKKYKKLNDTDIDESDCTTYCEKLISLEGSNKDVQTLCAKMVTNLKTLHTKSDVGKTQNDRCSFLTHWTRYHVMNLFSNNSSSNENKSLLKELNDAIFNVNEDITDRNNRCQYYLYGNLGDWKEEKDLHDYFENYDKINENAGNHHEDTPNKYCKYLSQINNLYKKYIKDCCMCFIRPKPGCEEKCPKYFKCEKKYYPYDLISKLNCPNTKPSDSVEEIFKSVTLDHTVVITSQIESLNSCNGFMCEPFYKYLSFGFSLLGVFFILFLFYKVTSVGSSIYKKKRIKREFAYNSEKGHTQALPHAKSKSKSTKSKNQRIRIAYHTS</sequence>
<name>A0A564ZWJ9_PLAVI</name>
<dbReference type="VEuPathDB" id="PlasmoDB:PVW1_110006200"/>
<evidence type="ECO:0000313" key="3">
    <source>
        <dbReference type="EMBL" id="VUZ96754.1"/>
    </source>
</evidence>
<gene>
    <name evidence="3" type="ORF">PVP01_1100800</name>
</gene>
<evidence type="ECO:0000256" key="1">
    <source>
        <dbReference type="SAM" id="MobiDB-lite"/>
    </source>
</evidence>
<dbReference type="VEuPathDB" id="PlasmoDB:PVP01_1100800"/>
<protein>
    <submittedName>
        <fullName evidence="3">VIR protein</fullName>
    </submittedName>
</protein>
<accession>A0A564ZWJ9</accession>
<feature type="transmembrane region" description="Helical" evidence="2">
    <location>
        <begin position="761"/>
        <end position="782"/>
    </location>
</feature>
<dbReference type="OrthoDB" id="384422at2759"/>
<evidence type="ECO:0000256" key="2">
    <source>
        <dbReference type="SAM" id="Phobius"/>
    </source>
</evidence>
<keyword evidence="2" id="KW-1133">Transmembrane helix</keyword>
<feature type="region of interest" description="Disordered" evidence="1">
    <location>
        <begin position="808"/>
        <end position="829"/>
    </location>
</feature>
<reference evidence="4" key="1">
    <citation type="submission" date="2016-07" db="EMBL/GenBank/DDBJ databases">
        <authorList>
            <consortium name="Pathogen Informatics"/>
        </authorList>
    </citation>
    <scope>NUCLEOTIDE SEQUENCE [LARGE SCALE GENOMIC DNA]</scope>
</reference>
<proteinExistence type="predicted"/>